<dbReference type="EC" id="7.6.2.13" evidence="8"/>
<dbReference type="PANTHER" id="PTHR43790">
    <property type="entry name" value="CARBOHYDRATE TRANSPORT ATP-BINDING PROTEIN MG119-RELATED"/>
    <property type="match status" value="1"/>
</dbReference>
<dbReference type="KEGG" id="gfe:Gferi_19745"/>
<proteinExistence type="inferred from homology"/>
<dbReference type="Pfam" id="PF00005">
    <property type="entry name" value="ABC_tran"/>
    <property type="match status" value="2"/>
</dbReference>
<feature type="domain" description="ABC transporter" evidence="10">
    <location>
        <begin position="249"/>
        <end position="501"/>
    </location>
</feature>
<dbReference type="GO" id="GO:0016887">
    <property type="term" value="F:ATP hydrolysis activity"/>
    <property type="evidence" value="ECO:0007669"/>
    <property type="project" value="InterPro"/>
</dbReference>
<dbReference type="CDD" id="cd03216">
    <property type="entry name" value="ABC_Carb_Monos_I"/>
    <property type="match status" value="1"/>
</dbReference>
<dbReference type="InterPro" id="IPR003439">
    <property type="entry name" value="ABC_transporter-like_ATP-bd"/>
</dbReference>
<evidence type="ECO:0000256" key="1">
    <source>
        <dbReference type="ARBA" id="ARBA00004417"/>
    </source>
</evidence>
<dbReference type="OrthoDB" id="9771863at2"/>
<dbReference type="GO" id="GO:0005524">
    <property type="term" value="F:ATP binding"/>
    <property type="evidence" value="ECO:0007669"/>
    <property type="project" value="UniProtKB-KW"/>
</dbReference>
<evidence type="ECO:0000256" key="4">
    <source>
        <dbReference type="ARBA" id="ARBA00019459"/>
    </source>
</evidence>
<dbReference type="EMBL" id="CP017269">
    <property type="protein sequence ID" value="AOT71570.1"/>
    <property type="molecule type" value="Genomic_DNA"/>
</dbReference>
<accession>A0A1D8GKZ9</accession>
<evidence type="ECO:0000256" key="6">
    <source>
        <dbReference type="ARBA" id="ARBA00022840"/>
    </source>
</evidence>
<organism evidence="11 12">
    <name type="scientific">Geosporobacter ferrireducens</name>
    <dbReference type="NCBI Taxonomy" id="1424294"/>
    <lineage>
        <taxon>Bacteria</taxon>
        <taxon>Bacillati</taxon>
        <taxon>Bacillota</taxon>
        <taxon>Clostridia</taxon>
        <taxon>Peptostreptococcales</taxon>
        <taxon>Thermotaleaceae</taxon>
        <taxon>Geosporobacter</taxon>
    </lineage>
</organism>
<evidence type="ECO:0000259" key="10">
    <source>
        <dbReference type="PROSITE" id="PS50893"/>
    </source>
</evidence>
<keyword evidence="12" id="KW-1185">Reference proteome</keyword>
<sequence length="513" mass="56696">MNDPLSEDKSLVCLSGIVKSFSNNLVLRGISLELYHGEIIALIGGNGAGKSTLMKILMGIYTPDSGEIYINGEKTVFSSPSVALQKGIYLVPQEPMLFPNMTVEENILIGFNENRAELKQKLMTLMRKLSWNIALDRTAETLSIAEQQLIEILRGLLREAKILILDEPTSALSFSEIESLFKVILDLKSQGIGMFYITHRLTEVFEIATRIVILRDGTIALSGDVSEFTKEMLIQGLLPPNVENEACRLKKADASKVDYSSLTPILAVEDLTGYGFRDVSLSVYPNEILGIAGVVGAGRTELAEAVFGIGEIIDGKVYLNGEDITGLKTSTIIRKGLNYVPEDRHLNGIFSMTNVMSNLTSSVLKWLVSIFINIKQEMEITEKYIKEFRIKVADQSQSLKLLSGGNQQKVVIGKALATQPKVIILDEPTRGIDAGARADVYKIIYQLKEQGHAILLISSDLEEIVELCDRAEIMYRGTISHRYERDEITLDRLMAASFGVCSKEGCESESVAR</sequence>
<dbReference type="AlphaFoldDB" id="A0A1D8GKZ9"/>
<dbReference type="InterPro" id="IPR027417">
    <property type="entry name" value="P-loop_NTPase"/>
</dbReference>
<name>A0A1D8GKZ9_9FIRM</name>
<dbReference type="PROSITE" id="PS50893">
    <property type="entry name" value="ABC_TRANSPORTER_2"/>
    <property type="match status" value="2"/>
</dbReference>
<dbReference type="CDD" id="cd03215">
    <property type="entry name" value="ABC_Carb_Monos_II"/>
    <property type="match status" value="1"/>
</dbReference>
<keyword evidence="6 11" id="KW-0067">ATP-binding</keyword>
<dbReference type="STRING" id="1424294.Gferi_19745"/>
<dbReference type="InterPro" id="IPR050107">
    <property type="entry name" value="ABC_carbohydrate_import_ATPase"/>
</dbReference>
<comment type="subunit">
    <text evidence="3">The complex is composed of two ATP-binding proteins (LsrA), two transmembrane proteins (LsrC and LsrD) and a solute-binding protein (LsrB).</text>
</comment>
<evidence type="ECO:0000256" key="2">
    <source>
        <dbReference type="ARBA" id="ARBA00009404"/>
    </source>
</evidence>
<evidence type="ECO:0000256" key="9">
    <source>
        <dbReference type="ARBA" id="ARBA00034076"/>
    </source>
</evidence>
<keyword evidence="5" id="KW-0547">Nucleotide-binding</keyword>
<dbReference type="PANTHER" id="PTHR43790:SF2">
    <property type="entry name" value="AUTOINDUCER 2 IMPORT ATP-BINDING PROTEIN LSRA"/>
    <property type="match status" value="1"/>
</dbReference>
<evidence type="ECO:0000256" key="3">
    <source>
        <dbReference type="ARBA" id="ARBA00011262"/>
    </source>
</evidence>
<dbReference type="PROSITE" id="PS00211">
    <property type="entry name" value="ABC_TRANSPORTER_1"/>
    <property type="match status" value="1"/>
</dbReference>
<dbReference type="Proteomes" id="UP000095743">
    <property type="component" value="Chromosome"/>
</dbReference>
<dbReference type="InterPro" id="IPR003593">
    <property type="entry name" value="AAA+_ATPase"/>
</dbReference>
<evidence type="ECO:0000256" key="5">
    <source>
        <dbReference type="ARBA" id="ARBA00022741"/>
    </source>
</evidence>
<protein>
    <recommendedName>
        <fullName evidence="4">Autoinducer 2 import ATP-binding protein LsrA</fullName>
        <ecNumber evidence="8">7.6.2.13</ecNumber>
    </recommendedName>
</protein>
<dbReference type="InterPro" id="IPR017871">
    <property type="entry name" value="ABC_transporter-like_CS"/>
</dbReference>
<gene>
    <name evidence="11" type="ORF">Gferi_19745</name>
</gene>
<dbReference type="SUPFAM" id="SSF52540">
    <property type="entry name" value="P-loop containing nucleoside triphosphate hydrolases"/>
    <property type="match status" value="2"/>
</dbReference>
<evidence type="ECO:0000313" key="12">
    <source>
        <dbReference type="Proteomes" id="UP000095743"/>
    </source>
</evidence>
<evidence type="ECO:0000256" key="7">
    <source>
        <dbReference type="ARBA" id="ARBA00023747"/>
    </source>
</evidence>
<evidence type="ECO:0000256" key="8">
    <source>
        <dbReference type="ARBA" id="ARBA00023798"/>
    </source>
</evidence>
<evidence type="ECO:0000313" key="11">
    <source>
        <dbReference type="EMBL" id="AOT71570.1"/>
    </source>
</evidence>
<reference evidence="11 12" key="1">
    <citation type="submission" date="2016-09" db="EMBL/GenBank/DDBJ databases">
        <title>Genomic analysis reveals versatility of anaerobic energy metabolism of Geosporobacter ferrireducens IRF9 of phylum Firmicutes.</title>
        <authorList>
            <person name="Kim S.-J."/>
        </authorList>
    </citation>
    <scope>NUCLEOTIDE SEQUENCE [LARGE SCALE GENOMIC DNA]</scope>
    <source>
        <strain evidence="11 12">IRF9</strain>
    </source>
</reference>
<feature type="domain" description="ABC transporter" evidence="10">
    <location>
        <begin position="12"/>
        <end position="241"/>
    </location>
</feature>
<dbReference type="GO" id="GO:0005886">
    <property type="term" value="C:plasma membrane"/>
    <property type="evidence" value="ECO:0007669"/>
    <property type="project" value="UniProtKB-SubCell"/>
</dbReference>
<comment type="similarity">
    <text evidence="2">Belongs to the ABC transporter superfamily. AI-2 autoinducer porter (TC 3.A.1.2.8) family.</text>
</comment>
<dbReference type="RefSeq" id="WP_069979552.1">
    <property type="nucleotide sequence ID" value="NZ_CP017269.1"/>
</dbReference>
<comment type="subcellular location">
    <subcellularLocation>
        <location evidence="1">Cell inner membrane</location>
        <topology evidence="1">Peripheral membrane protein</topology>
    </subcellularLocation>
</comment>
<comment type="function">
    <text evidence="7">Part of the ABC transporter complex LsrABCD involved in autoinducer 2 (AI-2) import. Responsible for energy coupling to the transport system.</text>
</comment>
<comment type="catalytic activity">
    <reaction evidence="9">
        <text>ATP + H2O + (2R,4S)-2-methyl-2,3,3,4-tetrahydroxytetrahydrofuran-[AI-2-binding protein]Side 1 = ADP + phosphate + (2R,4S)-2-methyl-2,3,3,4-tetrahydroxytetrahydrofuranSide 2 + [AI-2-binding protein]Side 1.</text>
        <dbReference type="EC" id="7.6.2.13"/>
    </reaction>
</comment>
<dbReference type="Gene3D" id="3.40.50.300">
    <property type="entry name" value="P-loop containing nucleotide triphosphate hydrolases"/>
    <property type="match status" value="2"/>
</dbReference>
<dbReference type="SMART" id="SM00382">
    <property type="entry name" value="AAA"/>
    <property type="match status" value="2"/>
</dbReference>